<feature type="domain" description="C2H2-type" evidence="10">
    <location>
        <begin position="278"/>
        <end position="305"/>
    </location>
</feature>
<dbReference type="GO" id="GO:0005634">
    <property type="term" value="C:nucleus"/>
    <property type="evidence" value="ECO:0007669"/>
    <property type="project" value="TreeGrafter"/>
</dbReference>
<evidence type="ECO:0000256" key="3">
    <source>
        <dbReference type="ARBA" id="ARBA00022737"/>
    </source>
</evidence>
<dbReference type="Proteomes" id="UP000249218">
    <property type="component" value="Unassembled WGS sequence"/>
</dbReference>
<evidence type="ECO:0000256" key="2">
    <source>
        <dbReference type="ARBA" id="ARBA00022723"/>
    </source>
</evidence>
<dbReference type="SMART" id="SM00355">
    <property type="entry name" value="ZnF_C2H2"/>
    <property type="match status" value="7"/>
</dbReference>
<dbReference type="GO" id="GO:0010468">
    <property type="term" value="P:regulation of gene expression"/>
    <property type="evidence" value="ECO:0007669"/>
    <property type="project" value="TreeGrafter"/>
</dbReference>
<dbReference type="OrthoDB" id="10039931at2759"/>
<feature type="compositionally biased region" description="Low complexity" evidence="9">
    <location>
        <begin position="96"/>
        <end position="108"/>
    </location>
</feature>
<keyword evidence="6" id="KW-0238">DNA-binding</keyword>
<feature type="domain" description="C2H2-type" evidence="10">
    <location>
        <begin position="430"/>
        <end position="458"/>
    </location>
</feature>
<dbReference type="Pfam" id="PF00096">
    <property type="entry name" value="zf-C2H2"/>
    <property type="match status" value="3"/>
</dbReference>
<gene>
    <name evidence="11" type="primary">HaOG210152</name>
    <name evidence="11" type="ORF">B5X24_HaOG210152</name>
</gene>
<feature type="domain" description="C2H2-type" evidence="10">
    <location>
        <begin position="308"/>
        <end position="338"/>
    </location>
</feature>
<evidence type="ECO:0000313" key="12">
    <source>
        <dbReference type="Proteomes" id="UP000249218"/>
    </source>
</evidence>
<accession>A0A2W1BH78</accession>
<dbReference type="EMBL" id="KZ150132">
    <property type="protein sequence ID" value="PZC73044.1"/>
    <property type="molecule type" value="Genomic_DNA"/>
</dbReference>
<feature type="domain" description="C2H2-type" evidence="10">
    <location>
        <begin position="249"/>
        <end position="277"/>
    </location>
</feature>
<evidence type="ECO:0000256" key="9">
    <source>
        <dbReference type="SAM" id="MobiDB-lite"/>
    </source>
</evidence>
<dbReference type="PANTHER" id="PTHR16515:SF2">
    <property type="entry name" value="PR DOMAIN ZINC FINGER PROTEIN 4"/>
    <property type="match status" value="1"/>
</dbReference>
<dbReference type="PROSITE" id="PS00028">
    <property type="entry name" value="ZINC_FINGER_C2H2_1"/>
    <property type="match status" value="6"/>
</dbReference>
<proteinExistence type="predicted"/>
<dbReference type="SUPFAM" id="SSF57667">
    <property type="entry name" value="beta-beta-alpha zinc fingers"/>
    <property type="match status" value="4"/>
</dbReference>
<protein>
    <recommendedName>
        <fullName evidence="10">C2H2-type domain-containing protein</fullName>
    </recommendedName>
</protein>
<keyword evidence="12" id="KW-1185">Reference proteome</keyword>
<dbReference type="InterPro" id="IPR050331">
    <property type="entry name" value="Zinc_finger"/>
</dbReference>
<dbReference type="PANTHER" id="PTHR16515">
    <property type="entry name" value="PR DOMAIN ZINC FINGER PROTEIN"/>
    <property type="match status" value="1"/>
</dbReference>
<comment type="subcellular location">
    <subcellularLocation>
        <location evidence="1">Nucleus</location>
    </subcellularLocation>
</comment>
<reference evidence="11 12" key="1">
    <citation type="journal article" date="2017" name="BMC Biol.">
        <title>Genomic innovations, transcriptional plasticity and gene loss underlying the evolution and divergence of two highly polyphagous and invasive Helicoverpa pest species.</title>
        <authorList>
            <person name="Pearce S.L."/>
            <person name="Clarke D.F."/>
            <person name="East P.D."/>
            <person name="Elfekih S."/>
            <person name="Gordon K.H."/>
            <person name="Jermiin L.S."/>
            <person name="McGaughran A."/>
            <person name="Oakeshott J.G."/>
            <person name="Papanikolaou A."/>
            <person name="Perera O.P."/>
            <person name="Rane R.V."/>
            <person name="Richards S."/>
            <person name="Tay W.T."/>
            <person name="Walsh T.K."/>
            <person name="Anderson A."/>
            <person name="Anderson C.J."/>
            <person name="Asgari S."/>
            <person name="Board P.G."/>
            <person name="Bretschneider A."/>
            <person name="Campbell P.M."/>
            <person name="Chertemps T."/>
            <person name="Christeller J.T."/>
            <person name="Coppin C.W."/>
            <person name="Downes S.J."/>
            <person name="Duan G."/>
            <person name="Farnsworth C.A."/>
            <person name="Good R.T."/>
            <person name="Han L.B."/>
            <person name="Han Y.C."/>
            <person name="Hatje K."/>
            <person name="Horne I."/>
            <person name="Huang Y.P."/>
            <person name="Hughes D.S."/>
            <person name="Jacquin-Joly E."/>
            <person name="James W."/>
            <person name="Jhangiani S."/>
            <person name="Kollmar M."/>
            <person name="Kuwar S.S."/>
            <person name="Li S."/>
            <person name="Liu N.Y."/>
            <person name="Maibeche M.T."/>
            <person name="Miller J.R."/>
            <person name="Montagne N."/>
            <person name="Perry T."/>
            <person name="Qu J."/>
            <person name="Song S.V."/>
            <person name="Sutton G.G."/>
            <person name="Vogel H."/>
            <person name="Walenz B.P."/>
            <person name="Xu W."/>
            <person name="Zhang H.J."/>
            <person name="Zou Z."/>
            <person name="Batterham P."/>
            <person name="Edwards O.R."/>
            <person name="Feyereisen R."/>
            <person name="Gibbs R.A."/>
            <person name="Heckel D.G."/>
            <person name="McGrath A."/>
            <person name="Robin C."/>
            <person name="Scherer S.E."/>
            <person name="Worley K.C."/>
            <person name="Wu Y.D."/>
        </authorList>
    </citation>
    <scope>NUCLEOTIDE SEQUENCE [LARGE SCALE GENOMIC DNA]</scope>
    <source>
        <strain evidence="11">Harm_GR_Male_#8</strain>
        <tissue evidence="11">Whole organism</tissue>
    </source>
</reference>
<feature type="domain" description="C2H2-type" evidence="10">
    <location>
        <begin position="341"/>
        <end position="369"/>
    </location>
</feature>
<dbReference type="InterPro" id="IPR036236">
    <property type="entry name" value="Znf_C2H2_sf"/>
</dbReference>
<feature type="region of interest" description="Disordered" evidence="9">
    <location>
        <begin position="147"/>
        <end position="186"/>
    </location>
</feature>
<dbReference type="FunFam" id="3.30.160.60:FF:000710">
    <property type="entry name" value="Zinc finger protein 768"/>
    <property type="match status" value="1"/>
</dbReference>
<dbReference type="PROSITE" id="PS50157">
    <property type="entry name" value="ZINC_FINGER_C2H2_2"/>
    <property type="match status" value="7"/>
</dbReference>
<evidence type="ECO:0000256" key="8">
    <source>
        <dbReference type="PROSITE-ProRule" id="PRU00042"/>
    </source>
</evidence>
<keyword evidence="4 8" id="KW-0863">Zinc-finger</keyword>
<organism evidence="11 12">
    <name type="scientific">Helicoverpa armigera</name>
    <name type="common">Cotton bollworm</name>
    <name type="synonym">Heliothis armigera</name>
    <dbReference type="NCBI Taxonomy" id="29058"/>
    <lineage>
        <taxon>Eukaryota</taxon>
        <taxon>Metazoa</taxon>
        <taxon>Ecdysozoa</taxon>
        <taxon>Arthropoda</taxon>
        <taxon>Hexapoda</taxon>
        <taxon>Insecta</taxon>
        <taxon>Pterygota</taxon>
        <taxon>Neoptera</taxon>
        <taxon>Endopterygota</taxon>
        <taxon>Lepidoptera</taxon>
        <taxon>Glossata</taxon>
        <taxon>Ditrysia</taxon>
        <taxon>Noctuoidea</taxon>
        <taxon>Noctuidae</taxon>
        <taxon>Heliothinae</taxon>
        <taxon>Helicoverpa</taxon>
    </lineage>
</organism>
<evidence type="ECO:0000256" key="1">
    <source>
        <dbReference type="ARBA" id="ARBA00004123"/>
    </source>
</evidence>
<feature type="domain" description="C2H2-type" evidence="10">
    <location>
        <begin position="401"/>
        <end position="429"/>
    </location>
</feature>
<dbReference type="GO" id="GO:0008270">
    <property type="term" value="F:zinc ion binding"/>
    <property type="evidence" value="ECO:0007669"/>
    <property type="project" value="UniProtKB-KW"/>
</dbReference>
<evidence type="ECO:0000313" key="11">
    <source>
        <dbReference type="EMBL" id="PZC73044.1"/>
    </source>
</evidence>
<keyword evidence="3" id="KW-0677">Repeat</keyword>
<evidence type="ECO:0000256" key="7">
    <source>
        <dbReference type="ARBA" id="ARBA00023242"/>
    </source>
</evidence>
<sequence length="518" mass="59571">MGDLCTACMCSGRNLYYIGDTGYHHLYSQILNEIQCRAVLRKWLQFTRRVKLSHNRLQYMLQNNFSDIAPEPSRLQICQVVTESFPLLTHIKAEHPQSPLSPSPNSLGDGDGADGAGYDGGESGSYDCVKEEAMHCEPETFVNDLQFETKKKKDKKPPKIKEKSKKKDKAKPEKVPPKKKVKARKKRLVSLEEEQFDEREEIETDVVGEKEVKEVKDVTVKSVLDADIGEERIPESSTLTDSKCLPDKPQCAECGKHFSSKKTYRYHLNVLHKGQNRYPCPRCGKVYQWKSNLGRHLRSHKARDSGELYCALCDKRFASVATYRQHLRVSRRHVTETDFSFTCHECGKKFVSKTRLRDHIDWEHLNNIKFRCQLCNKAFKCHTSLYVHLQNVHRNKEKKDNLCHVCGKSYQNAAKLKYHIVAMHTGETPYRCQQCSAAFGWYSSLYRHVREVHYKMKMQPKKSKKIKKPEMPPLLVHKPEMVPSLLSQKSDMGPTLLGQQLSLPPLPIGNALGTIEPR</sequence>
<feature type="compositionally biased region" description="Gly residues" evidence="9">
    <location>
        <begin position="109"/>
        <end position="123"/>
    </location>
</feature>
<evidence type="ECO:0000259" key="10">
    <source>
        <dbReference type="PROSITE" id="PS50157"/>
    </source>
</evidence>
<dbReference type="Gene3D" id="3.30.160.60">
    <property type="entry name" value="Classic Zinc Finger"/>
    <property type="match status" value="4"/>
</dbReference>
<name>A0A2W1BH78_HELAM</name>
<evidence type="ECO:0000256" key="6">
    <source>
        <dbReference type="ARBA" id="ARBA00023125"/>
    </source>
</evidence>
<feature type="domain" description="C2H2-type" evidence="10">
    <location>
        <begin position="370"/>
        <end position="398"/>
    </location>
</feature>
<keyword evidence="7" id="KW-0539">Nucleus</keyword>
<feature type="compositionally biased region" description="Basic residues" evidence="9">
    <location>
        <begin position="177"/>
        <end position="186"/>
    </location>
</feature>
<keyword evidence="2" id="KW-0479">Metal-binding</keyword>
<dbReference type="AlphaFoldDB" id="A0A2W1BH78"/>
<feature type="compositionally biased region" description="Basic and acidic residues" evidence="9">
    <location>
        <begin position="147"/>
        <end position="161"/>
    </location>
</feature>
<evidence type="ECO:0000256" key="5">
    <source>
        <dbReference type="ARBA" id="ARBA00022833"/>
    </source>
</evidence>
<feature type="region of interest" description="Disordered" evidence="9">
    <location>
        <begin position="94"/>
        <end position="124"/>
    </location>
</feature>
<dbReference type="Pfam" id="PF12874">
    <property type="entry name" value="zf-met"/>
    <property type="match status" value="1"/>
</dbReference>
<keyword evidence="5" id="KW-0862">Zinc</keyword>
<evidence type="ECO:0000256" key="4">
    <source>
        <dbReference type="ARBA" id="ARBA00022771"/>
    </source>
</evidence>
<dbReference type="InterPro" id="IPR013087">
    <property type="entry name" value="Znf_C2H2_type"/>
</dbReference>